<gene>
    <name evidence="3" type="ORF">OBE_05699</name>
</gene>
<organism evidence="3">
    <name type="scientific">human gut metagenome</name>
    <dbReference type="NCBI Taxonomy" id="408170"/>
    <lineage>
        <taxon>unclassified sequences</taxon>
        <taxon>metagenomes</taxon>
        <taxon>organismal metagenomes</taxon>
    </lineage>
</organism>
<feature type="non-terminal residue" evidence="3">
    <location>
        <position position="114"/>
    </location>
</feature>
<keyword evidence="2 3" id="KW-0548">Nucleotidyltransferase</keyword>
<dbReference type="Gene3D" id="3.90.550.10">
    <property type="entry name" value="Spore Coat Polysaccharide Biosynthesis Protein SpsA, Chain A"/>
    <property type="match status" value="1"/>
</dbReference>
<evidence type="ECO:0000256" key="2">
    <source>
        <dbReference type="ARBA" id="ARBA00022695"/>
    </source>
</evidence>
<keyword evidence="1 3" id="KW-0808">Transferase</keyword>
<dbReference type="AlphaFoldDB" id="K1TH63"/>
<dbReference type="InterPro" id="IPR003329">
    <property type="entry name" value="Cytidylyl_trans"/>
</dbReference>
<accession>K1TH63</accession>
<protein>
    <submittedName>
        <fullName evidence="3">3-deoxy-D-manno-octulosonate cytidylyltransferase</fullName>
    </submittedName>
</protein>
<dbReference type="PANTHER" id="PTHR42866:SF2">
    <property type="entry name" value="3-DEOXY-MANNO-OCTULOSONATE CYTIDYLYLTRANSFERASE, MITOCHONDRIAL"/>
    <property type="match status" value="1"/>
</dbReference>
<dbReference type="SUPFAM" id="SSF53448">
    <property type="entry name" value="Nucleotide-diphospho-sugar transferases"/>
    <property type="match status" value="1"/>
</dbReference>
<dbReference type="GO" id="GO:0005829">
    <property type="term" value="C:cytosol"/>
    <property type="evidence" value="ECO:0007669"/>
    <property type="project" value="TreeGrafter"/>
</dbReference>
<dbReference type="PANTHER" id="PTHR42866">
    <property type="entry name" value="3-DEOXY-MANNO-OCTULOSONATE CYTIDYLYLTRANSFERASE"/>
    <property type="match status" value="1"/>
</dbReference>
<reference evidence="3" key="1">
    <citation type="journal article" date="2013" name="Environ. Microbiol.">
        <title>Microbiota from the distal guts of lean and obese adolescents exhibit partial functional redundancy besides clear differences in community structure.</title>
        <authorList>
            <person name="Ferrer M."/>
            <person name="Ruiz A."/>
            <person name="Lanza F."/>
            <person name="Haange S.B."/>
            <person name="Oberbach A."/>
            <person name="Till H."/>
            <person name="Bargiela R."/>
            <person name="Campoy C."/>
            <person name="Segura M.T."/>
            <person name="Richter M."/>
            <person name="von Bergen M."/>
            <person name="Seifert J."/>
            <person name="Suarez A."/>
        </authorList>
    </citation>
    <scope>NUCLEOTIDE SEQUENCE</scope>
</reference>
<proteinExistence type="predicted"/>
<evidence type="ECO:0000256" key="1">
    <source>
        <dbReference type="ARBA" id="ARBA00022679"/>
    </source>
</evidence>
<dbReference type="GO" id="GO:0008690">
    <property type="term" value="F:3-deoxy-manno-octulosonate cytidylyltransferase activity"/>
    <property type="evidence" value="ECO:0007669"/>
    <property type="project" value="TreeGrafter"/>
</dbReference>
<comment type="caution">
    <text evidence="3">The sequence shown here is derived from an EMBL/GenBank/DDBJ whole genome shotgun (WGS) entry which is preliminary data.</text>
</comment>
<dbReference type="InterPro" id="IPR029044">
    <property type="entry name" value="Nucleotide-diphossugar_trans"/>
</dbReference>
<sequence length="114" mass="13015">MKVIAVIPARYASSRFSGKPLADICGKPMIWWVYQTVVTIKSFSDVIIATDDERIISVCREYNMHCILTSDKHPTHIHRIHEVSTRIQADYYVVVCGDEPLIKEDVIKSVLPLE</sequence>
<dbReference type="EMBL" id="AJWZ01003913">
    <property type="protein sequence ID" value="EKC66924.1"/>
    <property type="molecule type" value="Genomic_DNA"/>
</dbReference>
<name>K1TH63_9ZZZZ</name>
<evidence type="ECO:0000313" key="3">
    <source>
        <dbReference type="EMBL" id="EKC66924.1"/>
    </source>
</evidence>
<dbReference type="Pfam" id="PF02348">
    <property type="entry name" value="CTP_transf_3"/>
    <property type="match status" value="1"/>
</dbReference>